<evidence type="ECO:0000256" key="1">
    <source>
        <dbReference type="SAM" id="MobiDB-lite"/>
    </source>
</evidence>
<feature type="domain" description="Helix-turn-helix type 11" evidence="2">
    <location>
        <begin position="11"/>
        <end position="51"/>
    </location>
</feature>
<evidence type="ECO:0000259" key="2">
    <source>
        <dbReference type="Pfam" id="PF08279"/>
    </source>
</evidence>
<dbReference type="GeneID" id="56083864"/>
<dbReference type="InterPro" id="IPR013196">
    <property type="entry name" value="HTH_11"/>
</dbReference>
<dbReference type="Pfam" id="PF08279">
    <property type="entry name" value="HTH_11"/>
    <property type="match status" value="1"/>
</dbReference>
<feature type="compositionally biased region" description="Basic and acidic residues" evidence="1">
    <location>
        <begin position="250"/>
        <end position="262"/>
    </location>
</feature>
<accession>A0A7D5TUZ4</accession>
<organism evidence="3 4">
    <name type="scientific">Halosimplex pelagicum</name>
    <dbReference type="NCBI Taxonomy" id="869886"/>
    <lineage>
        <taxon>Archaea</taxon>
        <taxon>Methanobacteriati</taxon>
        <taxon>Methanobacteriota</taxon>
        <taxon>Stenosarchaea group</taxon>
        <taxon>Halobacteria</taxon>
        <taxon>Halobacteriales</taxon>
        <taxon>Haloarculaceae</taxon>
        <taxon>Halosimplex</taxon>
    </lineage>
</organism>
<dbReference type="KEGG" id="hpel:HZS54_14705"/>
<sequence length="292" mass="33377">MADSRRSVTDEEIIKLLRSGRQPVWTSSTVAEQLDITRQTAHARLKQLEDESGEVFSLSVGQATAYYVPGVETLPGGSIEEQHRQSIKQEYTDKFVGLHTEPWTAIHPNDGPAEGGDKVQLWIEGEPGYWSIFRRFTWENKRDKIYDEELGDHETQALITGELYEKPTVPVRHISWPDDYDLELNLGTKWHTIESDGSNRSVLVASGVKNYLLQACDNAVFLQDVSVDWISPKGEGKEIPTVEITREMLEDVEEWRQEHTENSEENNPENLQPQSRPQPQEHKEDSEEPDPI</sequence>
<dbReference type="Proteomes" id="UP000509346">
    <property type="component" value="Chromosome"/>
</dbReference>
<protein>
    <submittedName>
        <fullName evidence="3">Helix-turn-helix transcriptional regulator</fullName>
    </submittedName>
</protein>
<evidence type="ECO:0000313" key="3">
    <source>
        <dbReference type="EMBL" id="QLH82794.1"/>
    </source>
</evidence>
<reference evidence="3 4" key="1">
    <citation type="submission" date="2020-07" db="EMBL/GenBank/DDBJ databases">
        <title>Halosimplex litoreum sp. nov. and Halosimplex rubrum sp. nov., isolated from different salt environments.</title>
        <authorList>
            <person name="Cui H."/>
        </authorList>
    </citation>
    <scope>NUCLEOTIDE SEQUENCE [LARGE SCALE GENOMIC DNA]</scope>
    <source>
        <strain evidence="3 4">R2</strain>
    </source>
</reference>
<proteinExistence type="predicted"/>
<feature type="compositionally biased region" description="Polar residues" evidence="1">
    <location>
        <begin position="268"/>
        <end position="278"/>
    </location>
</feature>
<dbReference type="OrthoDB" id="382432at2157"/>
<dbReference type="AlphaFoldDB" id="A0A7D5TUZ4"/>
<evidence type="ECO:0000313" key="4">
    <source>
        <dbReference type="Proteomes" id="UP000509346"/>
    </source>
</evidence>
<name>A0A7D5TUZ4_9EURY</name>
<dbReference type="InterPro" id="IPR011991">
    <property type="entry name" value="ArsR-like_HTH"/>
</dbReference>
<gene>
    <name evidence="3" type="ORF">HZS54_14705</name>
</gene>
<dbReference type="RefSeq" id="WP_179917863.1">
    <property type="nucleotide sequence ID" value="NZ_CP058909.1"/>
</dbReference>
<keyword evidence="4" id="KW-1185">Reference proteome</keyword>
<dbReference type="EMBL" id="CP058909">
    <property type="protein sequence ID" value="QLH82794.1"/>
    <property type="molecule type" value="Genomic_DNA"/>
</dbReference>
<dbReference type="CDD" id="cd00090">
    <property type="entry name" value="HTH_ARSR"/>
    <property type="match status" value="1"/>
</dbReference>
<feature type="region of interest" description="Disordered" evidence="1">
    <location>
        <begin position="250"/>
        <end position="292"/>
    </location>
</feature>